<evidence type="ECO:0000313" key="1">
    <source>
        <dbReference type="EMBL" id="CAB3389323.1"/>
    </source>
</evidence>
<keyword evidence="2" id="KW-1185">Reference proteome</keyword>
<proteinExistence type="predicted"/>
<reference evidence="1" key="1">
    <citation type="submission" date="2020-04" db="EMBL/GenBank/DDBJ databases">
        <authorList>
            <person name="Hogendoorn C."/>
        </authorList>
    </citation>
    <scope>NUCLEOTIDE SEQUENCE</scope>
    <source>
        <strain evidence="1">FAVT5</strain>
    </source>
</reference>
<evidence type="ECO:0000313" key="2">
    <source>
        <dbReference type="Proteomes" id="UP000501793"/>
    </source>
</evidence>
<dbReference type="EC" id="2.1.1.174" evidence="1"/>
<gene>
    <name evidence="1" type="primary">rlmG</name>
    <name evidence="1" type="ORF">FAVT5_0153</name>
</gene>
<name>A0ACA8Z4P2_9BACL</name>
<keyword evidence="1" id="KW-0489">Methyltransferase</keyword>
<organism evidence="1 2">
    <name type="scientific">Kyrpidia spormannii</name>
    <dbReference type="NCBI Taxonomy" id="2055160"/>
    <lineage>
        <taxon>Bacteria</taxon>
        <taxon>Bacillati</taxon>
        <taxon>Bacillota</taxon>
        <taxon>Bacilli</taxon>
        <taxon>Bacillales</taxon>
        <taxon>Alicyclobacillaceae</taxon>
        <taxon>Kyrpidia</taxon>
    </lineage>
</organism>
<keyword evidence="1" id="KW-0808">Transferase</keyword>
<sequence length="217" mass="23900">MVGEGMGVADQYFVSQPGAPSERRAVALRVRGLDVMLMTDTGVFSRHRVDYGTRLLIESMDVPERGQVLDLGCGYGPIGIAAALLQPGVQVTMVDINERAVELAKENARRLRLGRVEVYVSDGFAGLGDRRFDRVYCNPPIRAGKEQVYRLLSEAAGHLADKGQVWVVVQKKQGADSLKRELARHFREVSDVARSGGFHVYRCMEPVNLPQSPESSS</sequence>
<accession>A0ACA8Z4P2</accession>
<dbReference type="Proteomes" id="UP000501793">
    <property type="component" value="Chromosome"/>
</dbReference>
<protein>
    <submittedName>
        <fullName evidence="1">23S rRNA m2G1835 methyltransferase</fullName>
        <ecNumber evidence="1">2.1.1.174</ecNumber>
    </submittedName>
</protein>
<dbReference type="EMBL" id="LR792684">
    <property type="protein sequence ID" value="CAB3389323.1"/>
    <property type="molecule type" value="Genomic_DNA"/>
</dbReference>